<gene>
    <name evidence="8" type="ORF">FM101_07730</name>
</gene>
<proteinExistence type="predicted"/>
<dbReference type="AlphaFoldDB" id="A0A1R4G4I5"/>
<name>A0A1R4G4I5_9MICC</name>
<evidence type="ECO:0000256" key="3">
    <source>
        <dbReference type="ARBA" id="ARBA00022692"/>
    </source>
</evidence>
<dbReference type="Proteomes" id="UP000195913">
    <property type="component" value="Unassembled WGS sequence"/>
</dbReference>
<evidence type="ECO:0000256" key="4">
    <source>
        <dbReference type="ARBA" id="ARBA00022989"/>
    </source>
</evidence>
<keyword evidence="9" id="KW-1185">Reference proteome</keyword>
<feature type="transmembrane region" description="Helical" evidence="6">
    <location>
        <begin position="97"/>
        <end position="121"/>
    </location>
</feature>
<feature type="domain" description="Type II secretion system protein GspF" evidence="7">
    <location>
        <begin position="1"/>
        <end position="110"/>
    </location>
</feature>
<reference evidence="8 9" key="1">
    <citation type="submission" date="2017-02" db="EMBL/GenBank/DDBJ databases">
        <authorList>
            <person name="Peterson S.W."/>
        </authorList>
    </citation>
    <scope>NUCLEOTIDE SEQUENCE [LARGE SCALE GENOMIC DNA]</scope>
    <source>
        <strain evidence="8 9">B Ar 00.02</strain>
    </source>
</reference>
<evidence type="ECO:0000259" key="7">
    <source>
        <dbReference type="Pfam" id="PF00482"/>
    </source>
</evidence>
<evidence type="ECO:0000313" key="8">
    <source>
        <dbReference type="EMBL" id="SJM63170.1"/>
    </source>
</evidence>
<comment type="subcellular location">
    <subcellularLocation>
        <location evidence="1">Cell membrane</location>
        <topology evidence="1">Multi-pass membrane protein</topology>
    </subcellularLocation>
</comment>
<keyword evidence="3 6" id="KW-0812">Transmembrane</keyword>
<dbReference type="Pfam" id="PF00482">
    <property type="entry name" value="T2SSF"/>
    <property type="match status" value="1"/>
</dbReference>
<dbReference type="InterPro" id="IPR018076">
    <property type="entry name" value="T2SS_GspF_dom"/>
</dbReference>
<dbReference type="EMBL" id="FUHW01000027">
    <property type="protein sequence ID" value="SJM63170.1"/>
    <property type="molecule type" value="Genomic_DNA"/>
</dbReference>
<keyword evidence="4 6" id="KW-1133">Transmembrane helix</keyword>
<organism evidence="8 9">
    <name type="scientific">Arthrobacter rhombi</name>
    <dbReference type="NCBI Taxonomy" id="71253"/>
    <lineage>
        <taxon>Bacteria</taxon>
        <taxon>Bacillati</taxon>
        <taxon>Actinomycetota</taxon>
        <taxon>Actinomycetes</taxon>
        <taxon>Micrococcales</taxon>
        <taxon>Micrococcaceae</taxon>
        <taxon>Arthrobacter</taxon>
    </lineage>
</organism>
<keyword evidence="5 6" id="KW-0472">Membrane</keyword>
<evidence type="ECO:0000256" key="6">
    <source>
        <dbReference type="SAM" id="Phobius"/>
    </source>
</evidence>
<sequence length="125" mass="12981">MLDSGLPVDGVLATLGREVAPCRGLQPVVRCLDLGVSWQRAWQTAPVELRGIGEALAFAHLTGAATAGLLRSAADQALRAEARRTEKEAAELGVKMVIPLGVCALPAFICLGIVPMVMALLPALG</sequence>
<evidence type="ECO:0000256" key="1">
    <source>
        <dbReference type="ARBA" id="ARBA00004651"/>
    </source>
</evidence>
<evidence type="ECO:0000256" key="2">
    <source>
        <dbReference type="ARBA" id="ARBA00022475"/>
    </source>
</evidence>
<keyword evidence="2" id="KW-1003">Cell membrane</keyword>
<evidence type="ECO:0000256" key="5">
    <source>
        <dbReference type="ARBA" id="ARBA00023136"/>
    </source>
</evidence>
<accession>A0A1R4G4I5</accession>
<dbReference type="GO" id="GO:0005886">
    <property type="term" value="C:plasma membrane"/>
    <property type="evidence" value="ECO:0007669"/>
    <property type="project" value="UniProtKB-SubCell"/>
</dbReference>
<protein>
    <submittedName>
        <fullName evidence="8">Putative integral membrane protein</fullName>
    </submittedName>
</protein>
<evidence type="ECO:0000313" key="9">
    <source>
        <dbReference type="Proteomes" id="UP000195913"/>
    </source>
</evidence>